<dbReference type="AlphaFoldDB" id="A0A3A9K9L1"/>
<name>A0A3A9K9L1_9BACI</name>
<dbReference type="PROSITE" id="PS50111">
    <property type="entry name" value="CHEMOTAXIS_TRANSDUC_2"/>
    <property type="match status" value="1"/>
</dbReference>
<gene>
    <name evidence="5" type="ORF">CR203_03965</name>
</gene>
<dbReference type="EMBL" id="PDOE01000001">
    <property type="protein sequence ID" value="RKL69197.1"/>
    <property type="molecule type" value="Genomic_DNA"/>
</dbReference>
<dbReference type="GO" id="GO:0006935">
    <property type="term" value="P:chemotaxis"/>
    <property type="evidence" value="ECO:0007669"/>
    <property type="project" value="InterPro"/>
</dbReference>
<dbReference type="PANTHER" id="PTHR32089:SF112">
    <property type="entry name" value="LYSOZYME-LIKE PROTEIN-RELATED"/>
    <property type="match status" value="1"/>
</dbReference>
<comment type="similarity">
    <text evidence="2">Belongs to the methyl-accepting chemotaxis (MCP) protein family.</text>
</comment>
<protein>
    <recommendedName>
        <fullName evidence="4">Methyl-accepting transducer domain-containing protein</fullName>
    </recommendedName>
</protein>
<evidence type="ECO:0000256" key="2">
    <source>
        <dbReference type="ARBA" id="ARBA00029447"/>
    </source>
</evidence>
<reference evidence="5 6" key="1">
    <citation type="submission" date="2017-10" db="EMBL/GenBank/DDBJ databases">
        <title>Bacillus sp. nov., a halophilic bacterium isolated from a Keqin Lake.</title>
        <authorList>
            <person name="Wang H."/>
        </authorList>
    </citation>
    <scope>NUCLEOTIDE SEQUENCE [LARGE SCALE GENOMIC DNA]</scope>
    <source>
        <strain evidence="5 6">KCTC 13187</strain>
    </source>
</reference>
<dbReference type="GO" id="GO:0004888">
    <property type="term" value="F:transmembrane signaling receptor activity"/>
    <property type="evidence" value="ECO:0007669"/>
    <property type="project" value="InterPro"/>
</dbReference>
<evidence type="ECO:0000313" key="6">
    <source>
        <dbReference type="Proteomes" id="UP000281498"/>
    </source>
</evidence>
<keyword evidence="1 3" id="KW-0807">Transducer</keyword>
<evidence type="ECO:0000256" key="1">
    <source>
        <dbReference type="ARBA" id="ARBA00023224"/>
    </source>
</evidence>
<evidence type="ECO:0000256" key="3">
    <source>
        <dbReference type="PROSITE-ProRule" id="PRU00284"/>
    </source>
</evidence>
<dbReference type="GO" id="GO:0016020">
    <property type="term" value="C:membrane"/>
    <property type="evidence" value="ECO:0007669"/>
    <property type="project" value="InterPro"/>
</dbReference>
<dbReference type="Proteomes" id="UP000281498">
    <property type="component" value="Unassembled WGS sequence"/>
</dbReference>
<dbReference type="RefSeq" id="WP_317624102.1">
    <property type="nucleotide sequence ID" value="NZ_KZ614146.1"/>
</dbReference>
<dbReference type="SUPFAM" id="SSF58104">
    <property type="entry name" value="Methyl-accepting chemotaxis protein (MCP) signaling domain"/>
    <property type="match status" value="1"/>
</dbReference>
<keyword evidence="6" id="KW-1185">Reference proteome</keyword>
<dbReference type="PANTHER" id="PTHR32089">
    <property type="entry name" value="METHYL-ACCEPTING CHEMOTAXIS PROTEIN MCPB"/>
    <property type="match status" value="1"/>
</dbReference>
<dbReference type="Pfam" id="PF00015">
    <property type="entry name" value="MCPsignal"/>
    <property type="match status" value="1"/>
</dbReference>
<proteinExistence type="inferred from homology"/>
<organism evidence="5 6">
    <name type="scientific">Salipaludibacillus neizhouensis</name>
    <dbReference type="NCBI Taxonomy" id="885475"/>
    <lineage>
        <taxon>Bacteria</taxon>
        <taxon>Bacillati</taxon>
        <taxon>Bacillota</taxon>
        <taxon>Bacilli</taxon>
        <taxon>Bacillales</taxon>
        <taxon>Bacillaceae</taxon>
    </lineage>
</organism>
<comment type="caution">
    <text evidence="5">The sequence shown here is derived from an EMBL/GenBank/DDBJ whole genome shotgun (WGS) entry which is preliminary data.</text>
</comment>
<dbReference type="InterPro" id="IPR004090">
    <property type="entry name" value="Chemotax_Me-accpt_rcpt"/>
</dbReference>
<dbReference type="InterPro" id="IPR004089">
    <property type="entry name" value="MCPsignal_dom"/>
</dbReference>
<evidence type="ECO:0000313" key="5">
    <source>
        <dbReference type="EMBL" id="RKL69197.1"/>
    </source>
</evidence>
<feature type="domain" description="Methyl-accepting transducer" evidence="4">
    <location>
        <begin position="1"/>
        <end position="130"/>
    </location>
</feature>
<dbReference type="Gene3D" id="1.10.287.950">
    <property type="entry name" value="Methyl-accepting chemotaxis protein"/>
    <property type="match status" value="1"/>
</dbReference>
<dbReference type="GO" id="GO:0007165">
    <property type="term" value="P:signal transduction"/>
    <property type="evidence" value="ECO:0007669"/>
    <property type="project" value="UniProtKB-KW"/>
</dbReference>
<dbReference type="PRINTS" id="PR00260">
    <property type="entry name" value="CHEMTRNSDUCR"/>
</dbReference>
<sequence>MSENTGEVSDNSKQIGNMLELIRKISSQSNILGLNANIESARAGEAGKGFAVVADEIRKLSDGTKKASEEIFTFTTNIQNGVEVLILSLDEVNSTVDVNTEIVTKFSEANSKLTILNERLTESVKRILTL</sequence>
<accession>A0A3A9K9L1</accession>
<evidence type="ECO:0000259" key="4">
    <source>
        <dbReference type="PROSITE" id="PS50111"/>
    </source>
</evidence>